<keyword evidence="2" id="KW-0560">Oxidoreductase</keyword>
<protein>
    <submittedName>
        <fullName evidence="5">Uncharacterized oxidoreductase</fullName>
    </submittedName>
</protein>
<dbReference type="SUPFAM" id="SSF51735">
    <property type="entry name" value="NAD(P)-binding Rossmann-fold domains"/>
    <property type="match status" value="1"/>
</dbReference>
<dbReference type="GO" id="GO:0016020">
    <property type="term" value="C:membrane"/>
    <property type="evidence" value="ECO:0007669"/>
    <property type="project" value="TreeGrafter"/>
</dbReference>
<sequence>MNIENKTILVTGGGSGIGLEITKLLSEKGNRVIITGRNEAKLSKAASQFKNVTAIACDVTVEADVLRLVSKIENDFGDLSVLINNAGVAHVHRLHQSANTFDIAQEEISINYLSVVRLTENLLPVLKKQKEAAIVNVTSIVVFAPAASIPTYSASKAALHAYTQILRHSLENTSVQVFELMPPLVNTDMAKEIGGEQRGIPASQVADALYTALQTGEFEIHVGMTAQLYQVFLSSPTQAYKVLNES</sequence>
<keyword evidence="6" id="KW-1185">Reference proteome</keyword>
<dbReference type="RefSeq" id="WP_079689109.1">
    <property type="nucleotide sequence ID" value="NZ_FUZU01000003.1"/>
</dbReference>
<dbReference type="InterPro" id="IPR057326">
    <property type="entry name" value="KR_dom"/>
</dbReference>
<name>A0A1T5M760_9BACT</name>
<evidence type="ECO:0000313" key="5">
    <source>
        <dbReference type="EMBL" id="SKC83943.1"/>
    </source>
</evidence>
<dbReference type="PRINTS" id="PR00080">
    <property type="entry name" value="SDRFAMILY"/>
</dbReference>
<evidence type="ECO:0000256" key="3">
    <source>
        <dbReference type="RuleBase" id="RU000363"/>
    </source>
</evidence>
<evidence type="ECO:0000256" key="2">
    <source>
        <dbReference type="ARBA" id="ARBA00023002"/>
    </source>
</evidence>
<dbReference type="OrthoDB" id="9810734at2"/>
<proteinExistence type="inferred from homology"/>
<dbReference type="SMART" id="SM00822">
    <property type="entry name" value="PKS_KR"/>
    <property type="match status" value="1"/>
</dbReference>
<reference evidence="5 6" key="1">
    <citation type="submission" date="2017-02" db="EMBL/GenBank/DDBJ databases">
        <authorList>
            <person name="Peterson S.W."/>
        </authorList>
    </citation>
    <scope>NUCLEOTIDE SEQUENCE [LARGE SCALE GENOMIC DNA]</scope>
    <source>
        <strain evidence="5 6">DSM 25262</strain>
    </source>
</reference>
<dbReference type="EMBL" id="FUZU01000003">
    <property type="protein sequence ID" value="SKC83943.1"/>
    <property type="molecule type" value="Genomic_DNA"/>
</dbReference>
<dbReference type="Pfam" id="PF00106">
    <property type="entry name" value="adh_short"/>
    <property type="match status" value="1"/>
</dbReference>
<evidence type="ECO:0000256" key="1">
    <source>
        <dbReference type="ARBA" id="ARBA00006484"/>
    </source>
</evidence>
<dbReference type="PANTHER" id="PTHR44196:SF1">
    <property type="entry name" value="DEHYDROGENASE_REDUCTASE SDR FAMILY MEMBER 7B"/>
    <property type="match status" value="1"/>
</dbReference>
<dbReference type="GO" id="GO:0016491">
    <property type="term" value="F:oxidoreductase activity"/>
    <property type="evidence" value="ECO:0007669"/>
    <property type="project" value="UniProtKB-KW"/>
</dbReference>
<dbReference type="PANTHER" id="PTHR44196">
    <property type="entry name" value="DEHYDROGENASE/REDUCTASE SDR FAMILY MEMBER 7B"/>
    <property type="match status" value="1"/>
</dbReference>
<evidence type="ECO:0000313" key="6">
    <source>
        <dbReference type="Proteomes" id="UP000190961"/>
    </source>
</evidence>
<organism evidence="5 6">
    <name type="scientific">Ohtaekwangia koreensis</name>
    <dbReference type="NCBI Taxonomy" id="688867"/>
    <lineage>
        <taxon>Bacteria</taxon>
        <taxon>Pseudomonadati</taxon>
        <taxon>Bacteroidota</taxon>
        <taxon>Cytophagia</taxon>
        <taxon>Cytophagales</taxon>
        <taxon>Fulvivirgaceae</taxon>
        <taxon>Ohtaekwangia</taxon>
    </lineage>
</organism>
<feature type="domain" description="Ketoreductase" evidence="4">
    <location>
        <begin position="6"/>
        <end position="181"/>
    </location>
</feature>
<dbReference type="AlphaFoldDB" id="A0A1T5M760"/>
<accession>A0A1T5M760</accession>
<dbReference type="InterPro" id="IPR002347">
    <property type="entry name" value="SDR_fam"/>
</dbReference>
<dbReference type="InterPro" id="IPR036291">
    <property type="entry name" value="NAD(P)-bd_dom_sf"/>
</dbReference>
<comment type="similarity">
    <text evidence="1 3">Belongs to the short-chain dehydrogenases/reductases (SDR) family.</text>
</comment>
<dbReference type="Gene3D" id="3.40.50.720">
    <property type="entry name" value="NAD(P)-binding Rossmann-like Domain"/>
    <property type="match status" value="1"/>
</dbReference>
<gene>
    <name evidence="5" type="ORF">SAMN05660236_4600</name>
</gene>
<dbReference type="STRING" id="688867.SAMN05660236_4600"/>
<dbReference type="InterPro" id="IPR020904">
    <property type="entry name" value="Sc_DH/Rdtase_CS"/>
</dbReference>
<dbReference type="PROSITE" id="PS00061">
    <property type="entry name" value="ADH_SHORT"/>
    <property type="match status" value="1"/>
</dbReference>
<dbReference type="Proteomes" id="UP000190961">
    <property type="component" value="Unassembled WGS sequence"/>
</dbReference>
<evidence type="ECO:0000259" key="4">
    <source>
        <dbReference type="SMART" id="SM00822"/>
    </source>
</evidence>
<dbReference type="PRINTS" id="PR00081">
    <property type="entry name" value="GDHRDH"/>
</dbReference>